<dbReference type="GeneID" id="56449639"/>
<reference evidence="1 2" key="1">
    <citation type="submission" date="2023-11" db="EMBL/GenBank/DDBJ databases">
        <title>MicrobeMod: A computational toolkit for identifying prokaryotic methylation and restriction-modification with nanopore sequencing.</title>
        <authorList>
            <person name="Crits-Christoph A."/>
            <person name="Kang S.C."/>
            <person name="Lee H."/>
            <person name="Ostrov N."/>
        </authorList>
    </citation>
    <scope>NUCLEOTIDE SEQUENCE [LARGE SCALE GENOMIC DNA]</scope>
    <source>
        <strain evidence="1 2">ATCC 29145</strain>
    </source>
</reference>
<proteinExistence type="predicted"/>
<organism evidence="1 2">
    <name type="scientific">Azospirillum brasilense</name>
    <dbReference type="NCBI Taxonomy" id="192"/>
    <lineage>
        <taxon>Bacteria</taxon>
        <taxon>Pseudomonadati</taxon>
        <taxon>Pseudomonadota</taxon>
        <taxon>Alphaproteobacteria</taxon>
        <taxon>Rhodospirillales</taxon>
        <taxon>Azospirillaceae</taxon>
        <taxon>Azospirillum</taxon>
    </lineage>
</organism>
<sequence>MHDPFIEHPVLGAKSEEQIANYLRLIGAEDEIPVRSRTSATGQAFGFFDFGSAVWRCTNHHFGFIEPKNGPDRNRPITPAGTVEPDHSLKGSRIKVTLDKLRVAKYPGKGDHSILFDFFGRNQLNGTTEDLHFNATYRVPDGDSAGINGYPIFVGLTVAGDGVAFRCSTVNVASAIDKGLAAIFDNDVFKQGLKLTTEVQPALAPFVSMAQGVTKSILSRSENVRVQEFSLGLDFAPSATSAKLREGSYVVVQAPEEAWSWSDWSYDIQSNRVFGGADMSAPPYNYIIFSISRAA</sequence>
<accession>A0ABU4P590</accession>
<keyword evidence="2" id="KW-1185">Reference proteome</keyword>
<comment type="caution">
    <text evidence="1">The sequence shown here is derived from an EMBL/GenBank/DDBJ whole genome shotgun (WGS) entry which is preliminary data.</text>
</comment>
<dbReference type="RefSeq" id="WP_035683834.1">
    <property type="nucleotide sequence ID" value="NZ_CP012914.1"/>
</dbReference>
<gene>
    <name evidence="1" type="ORF">SIM66_14815</name>
</gene>
<dbReference type="EMBL" id="JAWXYC010000004">
    <property type="protein sequence ID" value="MDX5952446.1"/>
    <property type="molecule type" value="Genomic_DNA"/>
</dbReference>
<protein>
    <submittedName>
        <fullName evidence="1">Uncharacterized protein</fullName>
    </submittedName>
</protein>
<dbReference type="Proteomes" id="UP001277471">
    <property type="component" value="Unassembled WGS sequence"/>
</dbReference>
<evidence type="ECO:0000313" key="2">
    <source>
        <dbReference type="Proteomes" id="UP001277471"/>
    </source>
</evidence>
<evidence type="ECO:0000313" key="1">
    <source>
        <dbReference type="EMBL" id="MDX5952446.1"/>
    </source>
</evidence>
<name>A0ABU4P590_AZOBR</name>